<evidence type="ECO:0000256" key="1">
    <source>
        <dbReference type="SAM" id="Phobius"/>
    </source>
</evidence>
<proteinExistence type="predicted"/>
<name>A0A2Z6MRV9_TRISU</name>
<dbReference type="AlphaFoldDB" id="A0A2Z6MRV9"/>
<evidence type="ECO:0000313" key="2">
    <source>
        <dbReference type="EMBL" id="GAU26400.1"/>
    </source>
</evidence>
<feature type="transmembrane region" description="Helical" evidence="1">
    <location>
        <begin position="40"/>
        <end position="58"/>
    </location>
</feature>
<accession>A0A2Z6MRV9</accession>
<keyword evidence="3" id="KW-1185">Reference proteome</keyword>
<dbReference type="Proteomes" id="UP000242715">
    <property type="component" value="Unassembled WGS sequence"/>
</dbReference>
<keyword evidence="1" id="KW-0472">Membrane</keyword>
<evidence type="ECO:0000313" key="3">
    <source>
        <dbReference type="Proteomes" id="UP000242715"/>
    </source>
</evidence>
<protein>
    <submittedName>
        <fullName evidence="2">Uncharacterized protein</fullName>
    </submittedName>
</protein>
<gene>
    <name evidence="2" type="ORF">TSUD_278450</name>
</gene>
<keyword evidence="1" id="KW-1133">Transmembrane helix</keyword>
<reference evidence="3" key="1">
    <citation type="journal article" date="2017" name="Front. Plant Sci.">
        <title>Climate Clever Clovers: New Paradigm to Reduce the Environmental Footprint of Ruminants by Breeding Low Methanogenic Forages Utilizing Haplotype Variation.</title>
        <authorList>
            <person name="Kaur P."/>
            <person name="Appels R."/>
            <person name="Bayer P.E."/>
            <person name="Keeble-Gagnere G."/>
            <person name="Wang J."/>
            <person name="Hirakawa H."/>
            <person name="Shirasawa K."/>
            <person name="Vercoe P."/>
            <person name="Stefanova K."/>
            <person name="Durmic Z."/>
            <person name="Nichols P."/>
            <person name="Revell C."/>
            <person name="Isobe S.N."/>
            <person name="Edwards D."/>
            <person name="Erskine W."/>
        </authorList>
    </citation>
    <scope>NUCLEOTIDE SEQUENCE [LARGE SCALE GENOMIC DNA]</scope>
    <source>
        <strain evidence="3">cv. Daliak</strain>
    </source>
</reference>
<keyword evidence="1" id="KW-0812">Transmembrane</keyword>
<dbReference type="OrthoDB" id="276989at2759"/>
<dbReference type="EMBL" id="DF973335">
    <property type="protein sequence ID" value="GAU26400.1"/>
    <property type="molecule type" value="Genomic_DNA"/>
</dbReference>
<organism evidence="2 3">
    <name type="scientific">Trifolium subterraneum</name>
    <name type="common">Subterranean clover</name>
    <dbReference type="NCBI Taxonomy" id="3900"/>
    <lineage>
        <taxon>Eukaryota</taxon>
        <taxon>Viridiplantae</taxon>
        <taxon>Streptophyta</taxon>
        <taxon>Embryophyta</taxon>
        <taxon>Tracheophyta</taxon>
        <taxon>Spermatophyta</taxon>
        <taxon>Magnoliopsida</taxon>
        <taxon>eudicotyledons</taxon>
        <taxon>Gunneridae</taxon>
        <taxon>Pentapetalae</taxon>
        <taxon>rosids</taxon>
        <taxon>fabids</taxon>
        <taxon>Fabales</taxon>
        <taxon>Fabaceae</taxon>
        <taxon>Papilionoideae</taxon>
        <taxon>50 kb inversion clade</taxon>
        <taxon>NPAAA clade</taxon>
        <taxon>Hologalegina</taxon>
        <taxon>IRL clade</taxon>
        <taxon>Trifolieae</taxon>
        <taxon>Trifolium</taxon>
    </lineage>
</organism>
<sequence length="106" mass="11828">MEPIQSVTCGRCEDEVDDAGEERGSWEGCGEGSVGLRVKWVLGFLHSACFSALGYFAFETVRIAVLNEYVKRKQLNLEDVSNAMCRDEKESTVNITKANVSEFQNK</sequence>